<dbReference type="PRINTS" id="PR00805">
    <property type="entry name" value="ALPHACATENIN"/>
</dbReference>
<dbReference type="InterPro" id="IPR036723">
    <property type="entry name" value="Alpha-catenin/vinculin-like_sf"/>
</dbReference>
<reference evidence="8 9" key="1">
    <citation type="submission" date="2018-11" db="EMBL/GenBank/DDBJ databases">
        <authorList>
            <consortium name="Pathogen Informatics"/>
        </authorList>
    </citation>
    <scope>NUCLEOTIDE SEQUENCE [LARGE SCALE GENOMIC DNA]</scope>
</reference>
<evidence type="ECO:0000256" key="5">
    <source>
        <dbReference type="ARBA" id="ARBA00022889"/>
    </source>
</evidence>
<evidence type="ECO:0000256" key="4">
    <source>
        <dbReference type="ARBA" id="ARBA00022490"/>
    </source>
</evidence>
<evidence type="ECO:0000256" key="6">
    <source>
        <dbReference type="ARBA" id="ARBA00022949"/>
    </source>
</evidence>
<evidence type="ECO:0000256" key="7">
    <source>
        <dbReference type="SAM" id="MobiDB-lite"/>
    </source>
</evidence>
<feature type="compositionally biased region" description="Polar residues" evidence="7">
    <location>
        <begin position="66"/>
        <end position="83"/>
    </location>
</feature>
<evidence type="ECO:0000313" key="8">
    <source>
        <dbReference type="EMBL" id="VDK69978.1"/>
    </source>
</evidence>
<dbReference type="PANTHER" id="PTHR18914:SF9">
    <property type="entry name" value="CATENIN ALPHA"/>
    <property type="match status" value="1"/>
</dbReference>
<dbReference type="Proteomes" id="UP000271889">
    <property type="component" value="Unassembled WGS sequence"/>
</dbReference>
<dbReference type="EMBL" id="UYRV01021626">
    <property type="protein sequence ID" value="VDK69978.1"/>
    <property type="molecule type" value="Genomic_DNA"/>
</dbReference>
<organism evidence="8 9">
    <name type="scientific">Cylicostephanus goldi</name>
    <name type="common">Nematode worm</name>
    <dbReference type="NCBI Taxonomy" id="71465"/>
    <lineage>
        <taxon>Eukaryota</taxon>
        <taxon>Metazoa</taxon>
        <taxon>Ecdysozoa</taxon>
        <taxon>Nematoda</taxon>
        <taxon>Chromadorea</taxon>
        <taxon>Rhabditida</taxon>
        <taxon>Rhabditina</taxon>
        <taxon>Rhabditomorpha</taxon>
        <taxon>Strongyloidea</taxon>
        <taxon>Strongylidae</taxon>
        <taxon>Cylicostephanus</taxon>
    </lineage>
</organism>
<dbReference type="AlphaFoldDB" id="A0A3P6TUL3"/>
<keyword evidence="5" id="KW-0130">Cell adhesion</keyword>
<dbReference type="GO" id="GO:0008013">
    <property type="term" value="F:beta-catenin binding"/>
    <property type="evidence" value="ECO:0007669"/>
    <property type="project" value="TreeGrafter"/>
</dbReference>
<dbReference type="PANTHER" id="PTHR18914">
    <property type="entry name" value="ALPHA CATENIN"/>
    <property type="match status" value="1"/>
</dbReference>
<comment type="subcellular location">
    <subcellularLocation>
        <location evidence="1">Cell junction</location>
    </subcellularLocation>
    <subcellularLocation>
        <location evidence="2">Cytoplasm</location>
    </subcellularLocation>
</comment>
<dbReference type="GO" id="GO:0016342">
    <property type="term" value="C:catenin complex"/>
    <property type="evidence" value="ECO:0007669"/>
    <property type="project" value="TreeGrafter"/>
</dbReference>
<dbReference type="GO" id="GO:0016477">
    <property type="term" value="P:cell migration"/>
    <property type="evidence" value="ECO:0007669"/>
    <property type="project" value="TreeGrafter"/>
</dbReference>
<gene>
    <name evidence="8" type="ORF">CGOC_LOCUS6570</name>
</gene>
<feature type="region of interest" description="Disordered" evidence="7">
    <location>
        <begin position="53"/>
        <end position="83"/>
    </location>
</feature>
<dbReference type="GO" id="GO:0098609">
    <property type="term" value="P:cell-cell adhesion"/>
    <property type="evidence" value="ECO:0007669"/>
    <property type="project" value="TreeGrafter"/>
</dbReference>
<keyword evidence="6" id="KW-0965">Cell junction</keyword>
<dbReference type="Gene3D" id="1.20.120.230">
    <property type="entry name" value="Alpha-catenin/vinculin-like"/>
    <property type="match status" value="2"/>
</dbReference>
<dbReference type="GO" id="GO:0005737">
    <property type="term" value="C:cytoplasm"/>
    <property type="evidence" value="ECO:0007669"/>
    <property type="project" value="UniProtKB-SubCell"/>
</dbReference>
<keyword evidence="9" id="KW-1185">Reference proteome</keyword>
<feature type="compositionally biased region" description="Acidic residues" evidence="7">
    <location>
        <begin position="55"/>
        <end position="65"/>
    </location>
</feature>
<dbReference type="OrthoDB" id="6376697at2759"/>
<evidence type="ECO:0000256" key="1">
    <source>
        <dbReference type="ARBA" id="ARBA00004282"/>
    </source>
</evidence>
<dbReference type="SUPFAM" id="SSF47220">
    <property type="entry name" value="alpha-catenin/vinculin-like"/>
    <property type="match status" value="1"/>
</dbReference>
<accession>A0A3P6TUL3</accession>
<dbReference type="Pfam" id="PF01044">
    <property type="entry name" value="Vinculin"/>
    <property type="match status" value="1"/>
</dbReference>
<dbReference type="InterPro" id="IPR001033">
    <property type="entry name" value="Alpha_catenin"/>
</dbReference>
<name>A0A3P6TUL3_CYLGO</name>
<evidence type="ECO:0000256" key="3">
    <source>
        <dbReference type="ARBA" id="ARBA00008376"/>
    </source>
</evidence>
<dbReference type="GO" id="GO:0005912">
    <property type="term" value="C:adherens junction"/>
    <property type="evidence" value="ECO:0007669"/>
    <property type="project" value="TreeGrafter"/>
</dbReference>
<keyword evidence="4" id="KW-0963">Cytoplasm</keyword>
<sequence>EKKSSYIRLCLCNSLLLSICRDRDSDEFINACTLVHDAVKEIRNALLVNRHPEDVDSDNEYEDDGQTNAPDNTSRISEGENQQRIMRRLPEEDKKRIQEQIDVFKITQTKFEREVAKWDESGNDIIVLAKHMCMIMTDMTDFTRFGVKIVIIVNLYYRGHGPLKTTMDVIRAAQEISVDGSKLNALAKQIGDESVDSNTKADLFAYLSRITLYCQQLNICSKGEVSIAFRLSYLKNEL</sequence>
<dbReference type="GO" id="GO:0051015">
    <property type="term" value="F:actin filament binding"/>
    <property type="evidence" value="ECO:0007669"/>
    <property type="project" value="InterPro"/>
</dbReference>
<dbReference type="GO" id="GO:0045296">
    <property type="term" value="F:cadherin binding"/>
    <property type="evidence" value="ECO:0007669"/>
    <property type="project" value="InterPro"/>
</dbReference>
<dbReference type="InterPro" id="IPR006077">
    <property type="entry name" value="Vinculin/catenin"/>
</dbReference>
<evidence type="ECO:0000256" key="2">
    <source>
        <dbReference type="ARBA" id="ARBA00004496"/>
    </source>
</evidence>
<proteinExistence type="inferred from homology"/>
<comment type="similarity">
    <text evidence="3">Belongs to the vinculin/alpha-catenin family.</text>
</comment>
<feature type="non-terminal residue" evidence="8">
    <location>
        <position position="1"/>
    </location>
</feature>
<protein>
    <submittedName>
        <fullName evidence="8">Uncharacterized protein</fullName>
    </submittedName>
</protein>
<evidence type="ECO:0000313" key="9">
    <source>
        <dbReference type="Proteomes" id="UP000271889"/>
    </source>
</evidence>